<proteinExistence type="predicted"/>
<keyword evidence="2" id="KW-0472">Membrane</keyword>
<protein>
    <submittedName>
        <fullName evidence="3">Uncharacterized protein</fullName>
    </submittedName>
</protein>
<dbReference type="EnsemblMetazoa" id="AFUN019816-RA">
    <property type="protein sequence ID" value="AFUN019816-PA"/>
    <property type="gene ID" value="AFUN019816"/>
</dbReference>
<feature type="transmembrane region" description="Helical" evidence="2">
    <location>
        <begin position="83"/>
        <end position="102"/>
    </location>
</feature>
<evidence type="ECO:0000256" key="1">
    <source>
        <dbReference type="SAM" id="MobiDB-lite"/>
    </source>
</evidence>
<name>A0A4Y0BFJ4_ANOFN</name>
<feature type="transmembrane region" description="Helical" evidence="2">
    <location>
        <begin position="108"/>
        <end position="130"/>
    </location>
</feature>
<keyword evidence="2" id="KW-1133">Transmembrane helix</keyword>
<dbReference type="VEuPathDB" id="VectorBase:AFUN019816"/>
<feature type="region of interest" description="Disordered" evidence="1">
    <location>
        <begin position="1"/>
        <end position="25"/>
    </location>
</feature>
<evidence type="ECO:0000256" key="2">
    <source>
        <dbReference type="SAM" id="Phobius"/>
    </source>
</evidence>
<sequence>MVSDCSTIGDGTDHRSGDSWHPVDSNRNLRRPSYRNADHCDHCVRIRHDVLKLTSIECTHTSVVVSTHQVTTGRTIIVMIPQIVIAPILTVQFVRVVVAHIVPIVEHLLTTVIVRIFIIRTLATALVLMVRVAKPRLNMLPVVRFVRLKVFTRQMFHLVHRAALARIQHPVTVQLIVELMVAYGVGCRPDTARFVVRVLLTVVPRITAPFTACTLRGTSVQFLHTGATRHGYRVSMHLIGEIIRVRISTRYPAQTEYRHRKNHLQQAQTLPASSNHVVFCLFSNHFTQNRGSPITRTLVRH</sequence>
<accession>A0A4Y0BFJ4</accession>
<reference evidence="3" key="1">
    <citation type="submission" date="2020-05" db="UniProtKB">
        <authorList>
            <consortium name="EnsemblMetazoa"/>
        </authorList>
    </citation>
    <scope>IDENTIFICATION</scope>
    <source>
        <strain evidence="3">FUMOZ</strain>
    </source>
</reference>
<evidence type="ECO:0000313" key="3">
    <source>
        <dbReference type="EnsemblMetazoa" id="AFUN019816-PA"/>
    </source>
</evidence>
<dbReference type="AlphaFoldDB" id="A0A4Y0BFJ4"/>
<keyword evidence="2" id="KW-0812">Transmembrane</keyword>
<organism evidence="3">
    <name type="scientific">Anopheles funestus</name>
    <name type="common">African malaria mosquito</name>
    <dbReference type="NCBI Taxonomy" id="62324"/>
    <lineage>
        <taxon>Eukaryota</taxon>
        <taxon>Metazoa</taxon>
        <taxon>Ecdysozoa</taxon>
        <taxon>Arthropoda</taxon>
        <taxon>Hexapoda</taxon>
        <taxon>Insecta</taxon>
        <taxon>Pterygota</taxon>
        <taxon>Neoptera</taxon>
        <taxon>Endopterygota</taxon>
        <taxon>Diptera</taxon>
        <taxon>Nematocera</taxon>
        <taxon>Culicoidea</taxon>
        <taxon>Culicidae</taxon>
        <taxon>Anophelinae</taxon>
        <taxon>Anopheles</taxon>
    </lineage>
</organism>